<dbReference type="EMBL" id="JAENIO010000043">
    <property type="protein sequence ID" value="MBK1835187.1"/>
    <property type="molecule type" value="Genomic_DNA"/>
</dbReference>
<gene>
    <name evidence="1" type="ORF">JIN78_14045</name>
</gene>
<name>A0A934VND8_9BACT</name>
<evidence type="ECO:0000313" key="2">
    <source>
        <dbReference type="Proteomes" id="UP000604083"/>
    </source>
</evidence>
<organism evidence="1 2">
    <name type="scientific">Roseibacillus ishigakijimensis</name>
    <dbReference type="NCBI Taxonomy" id="454146"/>
    <lineage>
        <taxon>Bacteria</taxon>
        <taxon>Pseudomonadati</taxon>
        <taxon>Verrucomicrobiota</taxon>
        <taxon>Verrucomicrobiia</taxon>
        <taxon>Verrucomicrobiales</taxon>
        <taxon>Verrucomicrobiaceae</taxon>
        <taxon>Roseibacillus</taxon>
    </lineage>
</organism>
<comment type="caution">
    <text evidence="1">The sequence shown here is derived from an EMBL/GenBank/DDBJ whole genome shotgun (WGS) entry which is preliminary data.</text>
</comment>
<dbReference type="Proteomes" id="UP000604083">
    <property type="component" value="Unassembled WGS sequence"/>
</dbReference>
<dbReference type="PROSITE" id="PS51257">
    <property type="entry name" value="PROKAR_LIPOPROTEIN"/>
    <property type="match status" value="1"/>
</dbReference>
<dbReference type="SUPFAM" id="SSF46626">
    <property type="entry name" value="Cytochrome c"/>
    <property type="match status" value="1"/>
</dbReference>
<accession>A0A934VND8</accession>
<protein>
    <recommendedName>
        <fullName evidence="3">Cytochrome c domain-containing protein</fullName>
    </recommendedName>
</protein>
<evidence type="ECO:0000313" key="1">
    <source>
        <dbReference type="EMBL" id="MBK1835187.1"/>
    </source>
</evidence>
<sequence length="106" mass="11372">MKSFCLLFLLVAFLLAACGPTGLDEKGMPLPRPRLAAKAGISLDQMGEGYWVFSRKCLECHEAQLPQGELLGQWHPVVAGMAGNAGLSLSEEAAVVNYIRAAKLNN</sequence>
<evidence type="ECO:0008006" key="3">
    <source>
        <dbReference type="Google" id="ProtNLM"/>
    </source>
</evidence>
<dbReference type="GO" id="GO:0009055">
    <property type="term" value="F:electron transfer activity"/>
    <property type="evidence" value="ECO:0007669"/>
    <property type="project" value="InterPro"/>
</dbReference>
<dbReference type="AlphaFoldDB" id="A0A934VND8"/>
<dbReference type="InterPro" id="IPR036909">
    <property type="entry name" value="Cyt_c-like_dom_sf"/>
</dbReference>
<dbReference type="RefSeq" id="WP_200392619.1">
    <property type="nucleotide sequence ID" value="NZ_JAENIO010000043.1"/>
</dbReference>
<reference evidence="1" key="1">
    <citation type="submission" date="2021-01" db="EMBL/GenBank/DDBJ databases">
        <title>Modified the classification status of verrucomicrobia.</title>
        <authorList>
            <person name="Feng X."/>
        </authorList>
    </citation>
    <scope>NUCLEOTIDE SEQUENCE</scope>
    <source>
        <strain evidence="1">KCTC 12986</strain>
    </source>
</reference>
<proteinExistence type="predicted"/>
<keyword evidence="2" id="KW-1185">Reference proteome</keyword>
<dbReference type="GO" id="GO:0020037">
    <property type="term" value="F:heme binding"/>
    <property type="evidence" value="ECO:0007669"/>
    <property type="project" value="InterPro"/>
</dbReference>